<dbReference type="SUPFAM" id="SSF55729">
    <property type="entry name" value="Acyl-CoA N-acyltransferases (Nat)"/>
    <property type="match status" value="1"/>
</dbReference>
<dbReference type="eggNOG" id="COG0456">
    <property type="taxonomic scope" value="Bacteria"/>
</dbReference>
<dbReference type="Pfam" id="PF13673">
    <property type="entry name" value="Acetyltransf_10"/>
    <property type="match status" value="1"/>
</dbReference>
<sequence>MFTLSQSSYSDKPYLAQLRMNVLQADFDRLQLPYERVFKRFEENFHPEHIYLIKVDEVGTIGCIGIIEHNDYVELKNFYIEPSFQGNGMGRAVFQHVVEHYKDKREISLKIFKGSRAKPLYESFGFTVKEQNERVETMSLNRSVHT</sequence>
<dbReference type="STRING" id="1246626.BleG1_3662"/>
<protein>
    <submittedName>
        <fullName evidence="2">HTH-type DNA-binding domain-containing acetyltransferase ybfA</fullName>
    </submittedName>
</protein>
<feature type="domain" description="N-acetyltransferase" evidence="1">
    <location>
        <begin position="2"/>
        <end position="143"/>
    </location>
</feature>
<dbReference type="InterPro" id="IPR000182">
    <property type="entry name" value="GNAT_dom"/>
</dbReference>
<evidence type="ECO:0000313" key="3">
    <source>
        <dbReference type="Proteomes" id="UP000027142"/>
    </source>
</evidence>
<evidence type="ECO:0000259" key="1">
    <source>
        <dbReference type="PROSITE" id="PS51186"/>
    </source>
</evidence>
<organism evidence="2 3">
    <name type="scientific">Shouchella lehensis G1</name>
    <dbReference type="NCBI Taxonomy" id="1246626"/>
    <lineage>
        <taxon>Bacteria</taxon>
        <taxon>Bacillati</taxon>
        <taxon>Bacillota</taxon>
        <taxon>Bacilli</taxon>
        <taxon>Bacillales</taxon>
        <taxon>Bacillaceae</taxon>
        <taxon>Shouchella</taxon>
    </lineage>
</organism>
<dbReference type="PATRIC" id="fig|1246626.3.peg.3654"/>
<proteinExistence type="predicted"/>
<accession>A0A060M801</accession>
<dbReference type="PROSITE" id="PS51186">
    <property type="entry name" value="GNAT"/>
    <property type="match status" value="1"/>
</dbReference>
<dbReference type="HOGENOM" id="CLU_013985_22_1_9"/>
<dbReference type="Gene3D" id="3.40.630.30">
    <property type="match status" value="1"/>
</dbReference>
<dbReference type="GO" id="GO:0016747">
    <property type="term" value="F:acyltransferase activity, transferring groups other than amino-acyl groups"/>
    <property type="evidence" value="ECO:0007669"/>
    <property type="project" value="InterPro"/>
</dbReference>
<evidence type="ECO:0000313" key="2">
    <source>
        <dbReference type="EMBL" id="AIC96209.1"/>
    </source>
</evidence>
<dbReference type="KEGG" id="ble:BleG1_3662"/>
<dbReference type="GO" id="GO:0003677">
    <property type="term" value="F:DNA binding"/>
    <property type="evidence" value="ECO:0007669"/>
    <property type="project" value="UniProtKB-KW"/>
</dbReference>
<name>A0A060M801_9BACI</name>
<dbReference type="EMBL" id="CP003923">
    <property type="protein sequence ID" value="AIC96209.1"/>
    <property type="molecule type" value="Genomic_DNA"/>
</dbReference>
<dbReference type="AlphaFoldDB" id="A0A060M801"/>
<dbReference type="CDD" id="cd04301">
    <property type="entry name" value="NAT_SF"/>
    <property type="match status" value="1"/>
</dbReference>
<keyword evidence="2" id="KW-0808">Transferase</keyword>
<dbReference type="Proteomes" id="UP000027142">
    <property type="component" value="Chromosome"/>
</dbReference>
<reference evidence="2 3" key="1">
    <citation type="journal article" date="2014" name="Gene">
        <title>A comparative genomic analysis of the alkalitolerant soil bacterium Bacillus lehensis G1.</title>
        <authorList>
            <person name="Noor Y.M."/>
            <person name="Samsulrizal N.H."/>
            <person name="Jema'on N.A."/>
            <person name="Low K.O."/>
            <person name="Ramli A.N."/>
            <person name="Alias N.I."/>
            <person name="Damis S.I."/>
            <person name="Fuzi S.F."/>
            <person name="Isa M.N."/>
            <person name="Murad A.M."/>
            <person name="Raih M.F."/>
            <person name="Bakar F.D."/>
            <person name="Najimudin N."/>
            <person name="Mahadi N.M."/>
            <person name="Illias R.M."/>
        </authorList>
    </citation>
    <scope>NUCLEOTIDE SEQUENCE [LARGE SCALE GENOMIC DNA]</scope>
    <source>
        <strain evidence="2 3">G1</strain>
    </source>
</reference>
<gene>
    <name evidence="2" type="ORF">BleG1_3662</name>
</gene>
<dbReference type="InterPro" id="IPR016181">
    <property type="entry name" value="Acyl_CoA_acyltransferase"/>
</dbReference>
<keyword evidence="2" id="KW-0238">DNA-binding</keyword>
<keyword evidence="3" id="KW-1185">Reference proteome</keyword>